<proteinExistence type="predicted"/>
<evidence type="ECO:0000313" key="1">
    <source>
        <dbReference type="EMBL" id="PJC52383.1"/>
    </source>
</evidence>
<comment type="caution">
    <text evidence="1">The sequence shown here is derived from an EMBL/GenBank/DDBJ whole genome shotgun (WGS) entry which is preliminary data.</text>
</comment>
<sequence>MRNSWKDFSKNEEHPFYEVITKEFIEEFSNFIAGELDRLDDKSQSPVQILEVGAGDGKLAYHLRRLLHEKGLDIEYHAVDPGVDDDEQREKYTIPPIGENVVQMDYHVALKEYSPQIVIESWMPPGRDFSQDFRDTASVQSYVLIGPPYDTGTPQTWGITKEQVQDLQEEQPYLSDARSIRIAASAAHPYLIDREEFVFDGFSMSPGPQELEDLQISRAKDYHVGDPTEIHIFRRNENQEYLENHSV</sequence>
<dbReference type="SUPFAM" id="SSF53335">
    <property type="entry name" value="S-adenosyl-L-methionine-dependent methyltransferases"/>
    <property type="match status" value="1"/>
</dbReference>
<evidence type="ECO:0000313" key="2">
    <source>
        <dbReference type="Proteomes" id="UP000231456"/>
    </source>
</evidence>
<accession>A0A2M8F9H2</accession>
<organism evidence="1 2">
    <name type="scientific">Candidatus Magasanikbacteria bacterium CG_4_9_14_0_2_um_filter_42_11</name>
    <dbReference type="NCBI Taxonomy" id="1974643"/>
    <lineage>
        <taxon>Bacteria</taxon>
        <taxon>Candidatus Magasanikiibacteriota</taxon>
    </lineage>
</organism>
<reference evidence="2" key="1">
    <citation type="submission" date="2017-09" db="EMBL/GenBank/DDBJ databases">
        <title>Depth-based differentiation of microbial function through sediment-hosted aquifers and enrichment of novel symbionts in the deep terrestrial subsurface.</title>
        <authorList>
            <person name="Probst A.J."/>
            <person name="Ladd B."/>
            <person name="Jarett J.K."/>
            <person name="Geller-Mcgrath D.E."/>
            <person name="Sieber C.M.K."/>
            <person name="Emerson J.B."/>
            <person name="Anantharaman K."/>
            <person name="Thomas B.C."/>
            <person name="Malmstrom R."/>
            <person name="Stieglmeier M."/>
            <person name="Klingl A."/>
            <person name="Woyke T."/>
            <person name="Ryan C.M."/>
            <person name="Banfield J.F."/>
        </authorList>
    </citation>
    <scope>NUCLEOTIDE SEQUENCE [LARGE SCALE GENOMIC DNA]</scope>
</reference>
<evidence type="ECO:0008006" key="3">
    <source>
        <dbReference type="Google" id="ProtNLM"/>
    </source>
</evidence>
<gene>
    <name evidence="1" type="ORF">CO030_03200</name>
</gene>
<dbReference type="EMBL" id="PFRH01000101">
    <property type="protein sequence ID" value="PJC52383.1"/>
    <property type="molecule type" value="Genomic_DNA"/>
</dbReference>
<protein>
    <recommendedName>
        <fullName evidence="3">Class I SAM-dependent methyltransferase</fullName>
    </recommendedName>
</protein>
<dbReference type="Gene3D" id="3.40.50.150">
    <property type="entry name" value="Vaccinia Virus protein VP39"/>
    <property type="match status" value="1"/>
</dbReference>
<name>A0A2M8F9H2_9BACT</name>
<dbReference type="InterPro" id="IPR029063">
    <property type="entry name" value="SAM-dependent_MTases_sf"/>
</dbReference>
<dbReference type="Proteomes" id="UP000231456">
    <property type="component" value="Unassembled WGS sequence"/>
</dbReference>
<dbReference type="AlphaFoldDB" id="A0A2M8F9H2"/>